<feature type="domain" description="Alpha-L-rhamnosidase six-hairpin glycosidase" evidence="6">
    <location>
        <begin position="466"/>
        <end position="797"/>
    </location>
</feature>
<dbReference type="InterPro" id="IPR016007">
    <property type="entry name" value="Alpha_rhamnosid"/>
</dbReference>
<organism evidence="8 9">
    <name type="scientific">Microbacterium deminutum</name>
    <dbReference type="NCBI Taxonomy" id="344164"/>
    <lineage>
        <taxon>Bacteria</taxon>
        <taxon>Bacillati</taxon>
        <taxon>Actinomycetota</taxon>
        <taxon>Actinomycetes</taxon>
        <taxon>Micrococcales</taxon>
        <taxon>Microbacteriaceae</taxon>
        <taxon>Microbacterium</taxon>
    </lineage>
</organism>
<dbReference type="InterPro" id="IPR008928">
    <property type="entry name" value="6-hairpin_glycosidase_sf"/>
</dbReference>
<evidence type="ECO:0000313" key="8">
    <source>
        <dbReference type="EMBL" id="GAA1944800.1"/>
    </source>
</evidence>
<protein>
    <recommendedName>
        <fullName evidence="2">alpha-L-rhamnosidase</fullName>
        <ecNumber evidence="2">3.2.1.40</ecNumber>
    </recommendedName>
</protein>
<evidence type="ECO:0000259" key="6">
    <source>
        <dbReference type="Pfam" id="PF17389"/>
    </source>
</evidence>
<proteinExistence type="predicted"/>
<dbReference type="InterPro" id="IPR012341">
    <property type="entry name" value="6hp_glycosidase-like_sf"/>
</dbReference>
<dbReference type="Gene3D" id="1.50.10.10">
    <property type="match status" value="1"/>
</dbReference>
<gene>
    <name evidence="8" type="ORF">GCM10009776_03340</name>
</gene>
<name>A0ABP5BJZ8_9MICO</name>
<dbReference type="InterPro" id="IPR035396">
    <property type="entry name" value="Bac_rhamnosid6H"/>
</dbReference>
<dbReference type="SUPFAM" id="SSF48208">
    <property type="entry name" value="Six-hairpin glycosidases"/>
    <property type="match status" value="1"/>
</dbReference>
<dbReference type="EC" id="3.2.1.40" evidence="2"/>
<evidence type="ECO:0000256" key="1">
    <source>
        <dbReference type="ARBA" id="ARBA00001445"/>
    </source>
</evidence>
<dbReference type="Pfam" id="PF17390">
    <property type="entry name" value="Bac_rhamnosid_C"/>
    <property type="match status" value="1"/>
</dbReference>
<reference evidence="9" key="1">
    <citation type="journal article" date="2019" name="Int. J. Syst. Evol. Microbiol.">
        <title>The Global Catalogue of Microorganisms (GCM) 10K type strain sequencing project: providing services to taxonomists for standard genome sequencing and annotation.</title>
        <authorList>
            <consortium name="The Broad Institute Genomics Platform"/>
            <consortium name="The Broad Institute Genome Sequencing Center for Infectious Disease"/>
            <person name="Wu L."/>
            <person name="Ma J."/>
        </authorList>
    </citation>
    <scope>NUCLEOTIDE SEQUENCE [LARGE SCALE GENOMIC DNA]</scope>
    <source>
        <strain evidence="9">JCM 14901</strain>
    </source>
</reference>
<dbReference type="RefSeq" id="WP_344090507.1">
    <property type="nucleotide sequence ID" value="NZ_BAAAOG010000001.1"/>
</dbReference>
<dbReference type="PANTHER" id="PTHR33307">
    <property type="entry name" value="ALPHA-RHAMNOSIDASE (EUROFUNG)"/>
    <property type="match status" value="1"/>
</dbReference>
<feature type="domain" description="Alpha-L-rhamnosidase concanavalin-like" evidence="4">
    <location>
        <begin position="360"/>
        <end position="447"/>
    </location>
</feature>
<comment type="catalytic activity">
    <reaction evidence="1">
        <text>Hydrolysis of terminal non-reducing alpha-L-rhamnose residues in alpha-L-rhamnosides.</text>
        <dbReference type="EC" id="3.2.1.40"/>
    </reaction>
</comment>
<accession>A0ABP5BJZ8</accession>
<evidence type="ECO:0000313" key="9">
    <source>
        <dbReference type="Proteomes" id="UP001499933"/>
    </source>
</evidence>
<evidence type="ECO:0000256" key="3">
    <source>
        <dbReference type="ARBA" id="ARBA00022801"/>
    </source>
</evidence>
<keyword evidence="9" id="KW-1185">Reference proteome</keyword>
<dbReference type="Proteomes" id="UP001499933">
    <property type="component" value="Unassembled WGS sequence"/>
</dbReference>
<evidence type="ECO:0000259" key="5">
    <source>
        <dbReference type="Pfam" id="PF08531"/>
    </source>
</evidence>
<dbReference type="Gene3D" id="2.60.120.260">
    <property type="entry name" value="Galactose-binding domain-like"/>
    <property type="match status" value="2"/>
</dbReference>
<sequence length="889" mass="96608">MTATTTPTALAGAQWISRAVPAAQRIIRATRRDRILWAAPGSTLTQTFHTDGPVRAVNIDLAGPGEGVDPFIADVDFTISLESADGSEVARRHVAGPQLLWDYFGQLLEVSPPAPAGEYTVVLRPKRETIGWYAEDAGAACPDDGVSPLPVDGDIILDGQHQAGILLIAVETDPAPNPQFRGSVHVTGELERATLAFTALGSGILRINGVKVGDAAIEPAVTAYDKTVLYRVHDIAHLLQSGANELLIEAGRERFAARGGDIWGWHLAPWHREPMAIAAIDLLYTDRRSARVVTGDGWDAADGIVRRELLFGGETWVLSADEPDWKPATMVDPPRGELRLAVHSPMRAGAPRPPILSEDLGSGRVVYDFGAVMTGRLRCRVTGRAGAAVVVTSGEQRNAVGEVICDNALAAGNGQEDQLLIQRDIHDHTWEIQFGYRGFRWVQIDTRGDVEVAGVRAVPIYTDLERMGELAAGEPLLEWINTALGRTFRNNLHGIPTDTPIYEKNGWTADAHLATEALLHHFDLRPAFDKWLQDHRDAQADDGAIPQIIPTPGWGRAADPAWSSSAVLIPWYLYCEYGDRDVLERNASMIRRYADHLIDRSGGGIWSHRTWSDWLAPQFTIPPEGMAPTGTAMAVTVLQHTAAVLDELGNQDAHEYRAAAETISAAYHDAYFDAHAGCYGVPGVGYRQTMNLLPLAFDMVPRAAVGTVQDSLIADIEGRSRGHLDCGAIGVRHLLPVLSSAGRDDLALTVLLQRTRPGWGAWFEASENTLLEAWDASARSRNHYFLGSVASWIQQRVGGLRSIAAGWREIEIAPVDDPRIRGARMRHKTPLGEASLCWERGVGGWRLDVVVPSGATAYVRVPGHHHQLASGTHSLVLPSPHAHGTPVLT</sequence>
<dbReference type="Pfam" id="PF17389">
    <property type="entry name" value="Bac_rhamnosid6H"/>
    <property type="match status" value="1"/>
</dbReference>
<evidence type="ECO:0000259" key="7">
    <source>
        <dbReference type="Pfam" id="PF17390"/>
    </source>
</evidence>
<keyword evidence="3" id="KW-0378">Hydrolase</keyword>
<dbReference type="Pfam" id="PF08531">
    <property type="entry name" value="Bac_rhamnosid_N"/>
    <property type="match status" value="1"/>
</dbReference>
<evidence type="ECO:0000256" key="2">
    <source>
        <dbReference type="ARBA" id="ARBA00012652"/>
    </source>
</evidence>
<dbReference type="EMBL" id="BAAAOG010000001">
    <property type="protein sequence ID" value="GAA1944800.1"/>
    <property type="molecule type" value="Genomic_DNA"/>
</dbReference>
<evidence type="ECO:0000259" key="4">
    <source>
        <dbReference type="Pfam" id="PF05592"/>
    </source>
</evidence>
<dbReference type="InterPro" id="IPR013737">
    <property type="entry name" value="Bac_rhamnosid_N"/>
</dbReference>
<dbReference type="Pfam" id="PF05592">
    <property type="entry name" value="Bac_rhamnosid"/>
    <property type="match status" value="1"/>
</dbReference>
<dbReference type="Gene3D" id="2.60.420.10">
    <property type="entry name" value="Maltose phosphorylase, domain 3"/>
    <property type="match status" value="1"/>
</dbReference>
<comment type="caution">
    <text evidence="8">The sequence shown here is derived from an EMBL/GenBank/DDBJ whole genome shotgun (WGS) entry which is preliminary data.</text>
</comment>
<dbReference type="PANTHER" id="PTHR33307:SF6">
    <property type="entry name" value="ALPHA-RHAMNOSIDASE (EUROFUNG)-RELATED"/>
    <property type="match status" value="1"/>
</dbReference>
<dbReference type="InterPro" id="IPR008902">
    <property type="entry name" value="Rhamnosid_concanavalin"/>
</dbReference>
<dbReference type="InterPro" id="IPR035398">
    <property type="entry name" value="Bac_rhamnosid_C"/>
</dbReference>
<feature type="domain" description="Alpha-L-rhamnosidase C-terminal" evidence="7">
    <location>
        <begin position="799"/>
        <end position="873"/>
    </location>
</feature>
<feature type="domain" description="Bacterial alpha-L-rhamnosidase N-terminal" evidence="5">
    <location>
        <begin position="189"/>
        <end position="332"/>
    </location>
</feature>